<dbReference type="PIRSF" id="PIRSF016838">
    <property type="entry name" value="PafC"/>
    <property type="match status" value="1"/>
</dbReference>
<proteinExistence type="predicted"/>
<dbReference type="SUPFAM" id="SSF46785">
    <property type="entry name" value="Winged helix' DNA-binding domain"/>
    <property type="match status" value="1"/>
</dbReference>
<dbReference type="PANTHER" id="PTHR34580:SF3">
    <property type="entry name" value="PROTEIN PAFB"/>
    <property type="match status" value="1"/>
</dbReference>
<feature type="domain" description="Helix-turn-helix type 11" evidence="1">
    <location>
        <begin position="7"/>
        <end position="61"/>
    </location>
</feature>
<name>A0A7Y9DMT7_9ACTN</name>
<reference evidence="4 5" key="1">
    <citation type="submission" date="2020-07" db="EMBL/GenBank/DDBJ databases">
        <title>Sequencing the genomes of 1000 actinobacteria strains.</title>
        <authorList>
            <person name="Klenk H.-P."/>
        </authorList>
    </citation>
    <scope>NUCLEOTIDE SEQUENCE [LARGE SCALE GENOMIC DNA]</scope>
    <source>
        <strain evidence="4 5">DSM 7487</strain>
    </source>
</reference>
<dbReference type="Pfam" id="PF13280">
    <property type="entry name" value="WYL"/>
    <property type="match status" value="1"/>
</dbReference>
<sequence>MPRPTARVLQLLELLQSSSGTRTVAELAARLEVDERTVRRYVAHLVDLDVPVQSVRGPYGGVRLGPGHRMPPLMLTDEEALVVLLGLVTAHPSGVLAASPGVVDAAVSKLRRVLPVAVGERVGALVQTAAAAAPRAGAARTSTLLLLARAVHEHRPVALTRTAADGGRTLRTVHPFGVVARSGRWYLCAADPATGAVRTFRVDRIDAAEVLAGSFDVPDGFSAADHVRATLSAVPWRHEVSLRVRGTADEVERLFPPGLATTGDASPEPGWVRVTFRAERLDWVPGLLAALPVPFVVDGPEALRDLVRSLAARLLGSAGGAAAP</sequence>
<evidence type="ECO:0000313" key="5">
    <source>
        <dbReference type="Proteomes" id="UP000521922"/>
    </source>
</evidence>
<dbReference type="InterPro" id="IPR051534">
    <property type="entry name" value="CBASS_pafABC_assoc_protein"/>
</dbReference>
<dbReference type="RefSeq" id="WP_179753148.1">
    <property type="nucleotide sequence ID" value="NZ_BAAAGN010000010.1"/>
</dbReference>
<dbReference type="InterPro" id="IPR013196">
    <property type="entry name" value="HTH_11"/>
</dbReference>
<dbReference type="InterPro" id="IPR036388">
    <property type="entry name" value="WH-like_DNA-bd_sf"/>
</dbReference>
<organism evidence="4 5">
    <name type="scientific">Kineococcus aurantiacus</name>
    <dbReference type="NCBI Taxonomy" id="37633"/>
    <lineage>
        <taxon>Bacteria</taxon>
        <taxon>Bacillati</taxon>
        <taxon>Actinomycetota</taxon>
        <taxon>Actinomycetes</taxon>
        <taxon>Kineosporiales</taxon>
        <taxon>Kineosporiaceae</taxon>
        <taxon>Kineococcus</taxon>
    </lineage>
</organism>
<dbReference type="PROSITE" id="PS52050">
    <property type="entry name" value="WYL"/>
    <property type="match status" value="1"/>
</dbReference>
<keyword evidence="5" id="KW-1185">Reference proteome</keyword>
<comment type="caution">
    <text evidence="4">The sequence shown here is derived from an EMBL/GenBank/DDBJ whole genome shotgun (WGS) entry which is preliminary data.</text>
</comment>
<dbReference type="InterPro" id="IPR026881">
    <property type="entry name" value="WYL_dom"/>
</dbReference>
<keyword evidence="4" id="KW-0238">DNA-binding</keyword>
<gene>
    <name evidence="4" type="ORF">BJ968_002968</name>
</gene>
<protein>
    <submittedName>
        <fullName evidence="4">Putative DNA-binding transcriptional regulator YafY</fullName>
    </submittedName>
</protein>
<evidence type="ECO:0000259" key="1">
    <source>
        <dbReference type="Pfam" id="PF08279"/>
    </source>
</evidence>
<evidence type="ECO:0000259" key="3">
    <source>
        <dbReference type="Pfam" id="PF25583"/>
    </source>
</evidence>
<dbReference type="EMBL" id="JACCBB010000001">
    <property type="protein sequence ID" value="NYD23428.1"/>
    <property type="molecule type" value="Genomic_DNA"/>
</dbReference>
<dbReference type="PANTHER" id="PTHR34580">
    <property type="match status" value="1"/>
</dbReference>
<dbReference type="AlphaFoldDB" id="A0A7Y9DMT7"/>
<feature type="domain" description="WCX" evidence="3">
    <location>
        <begin position="237"/>
        <end position="315"/>
    </location>
</feature>
<dbReference type="InterPro" id="IPR036390">
    <property type="entry name" value="WH_DNA-bd_sf"/>
</dbReference>
<dbReference type="Gene3D" id="1.10.10.10">
    <property type="entry name" value="Winged helix-like DNA-binding domain superfamily/Winged helix DNA-binding domain"/>
    <property type="match status" value="1"/>
</dbReference>
<dbReference type="Pfam" id="PF25583">
    <property type="entry name" value="WCX"/>
    <property type="match status" value="1"/>
</dbReference>
<evidence type="ECO:0000259" key="2">
    <source>
        <dbReference type="Pfam" id="PF13280"/>
    </source>
</evidence>
<dbReference type="Proteomes" id="UP000521922">
    <property type="component" value="Unassembled WGS sequence"/>
</dbReference>
<dbReference type="InterPro" id="IPR057727">
    <property type="entry name" value="WCX_dom"/>
</dbReference>
<dbReference type="Pfam" id="PF08279">
    <property type="entry name" value="HTH_11"/>
    <property type="match status" value="1"/>
</dbReference>
<accession>A0A7Y9DMT7</accession>
<dbReference type="GO" id="GO:0003677">
    <property type="term" value="F:DNA binding"/>
    <property type="evidence" value="ECO:0007669"/>
    <property type="project" value="UniProtKB-KW"/>
</dbReference>
<evidence type="ECO:0000313" key="4">
    <source>
        <dbReference type="EMBL" id="NYD23428.1"/>
    </source>
</evidence>
<dbReference type="InterPro" id="IPR028349">
    <property type="entry name" value="PafC-like"/>
</dbReference>
<feature type="domain" description="WYL" evidence="2">
    <location>
        <begin position="143"/>
        <end position="210"/>
    </location>
</feature>